<dbReference type="SUPFAM" id="SSF48371">
    <property type="entry name" value="ARM repeat"/>
    <property type="match status" value="1"/>
</dbReference>
<name>A0A556VBL1_BAGYA</name>
<evidence type="ECO:0000259" key="8">
    <source>
        <dbReference type="PROSITE" id="PS50998"/>
    </source>
</evidence>
<organism evidence="9 10">
    <name type="scientific">Bagarius yarrelli</name>
    <name type="common">Goonch</name>
    <name type="synonym">Bagrus yarrelli</name>
    <dbReference type="NCBI Taxonomy" id="175774"/>
    <lineage>
        <taxon>Eukaryota</taxon>
        <taxon>Metazoa</taxon>
        <taxon>Chordata</taxon>
        <taxon>Craniata</taxon>
        <taxon>Vertebrata</taxon>
        <taxon>Euteleostomi</taxon>
        <taxon>Actinopterygii</taxon>
        <taxon>Neopterygii</taxon>
        <taxon>Teleostei</taxon>
        <taxon>Ostariophysi</taxon>
        <taxon>Siluriformes</taxon>
        <taxon>Sisoridae</taxon>
        <taxon>Sisorinae</taxon>
        <taxon>Bagarius</taxon>
    </lineage>
</organism>
<dbReference type="Pfam" id="PF00594">
    <property type="entry name" value="Gla"/>
    <property type="match status" value="1"/>
</dbReference>
<dbReference type="InterPro" id="IPR035972">
    <property type="entry name" value="GLA-like_dom_SF"/>
</dbReference>
<dbReference type="SUPFAM" id="SSF57630">
    <property type="entry name" value="GLA-domain"/>
    <property type="match status" value="1"/>
</dbReference>
<evidence type="ECO:0000256" key="2">
    <source>
        <dbReference type="ARBA" id="ARBA00022540"/>
    </source>
</evidence>
<dbReference type="SUPFAM" id="SSF46785">
    <property type="entry name" value="Winged helix' DNA-binding domain"/>
    <property type="match status" value="1"/>
</dbReference>
<dbReference type="GO" id="GO:0033290">
    <property type="term" value="C:eukaryotic 48S preinitiation complex"/>
    <property type="evidence" value="ECO:0007669"/>
    <property type="project" value="UniProtKB-UniRule"/>
</dbReference>
<keyword evidence="10" id="KW-1185">Reference proteome</keyword>
<dbReference type="OrthoDB" id="10267031at2759"/>
<dbReference type="InterPro" id="IPR027528">
    <property type="entry name" value="eIF3m"/>
</dbReference>
<protein>
    <recommendedName>
        <fullName evidence="5">Eukaryotic translation initiation factor 3 subunit M</fullName>
        <shortName evidence="5">eIF3m</shortName>
    </recommendedName>
</protein>
<dbReference type="GO" id="GO:0005509">
    <property type="term" value="F:calcium ion binding"/>
    <property type="evidence" value="ECO:0007669"/>
    <property type="project" value="InterPro"/>
</dbReference>
<dbReference type="GO" id="GO:0001732">
    <property type="term" value="P:formation of cytoplasmic translation initiation complex"/>
    <property type="evidence" value="ECO:0007669"/>
    <property type="project" value="UniProtKB-UniRule"/>
</dbReference>
<dbReference type="GO" id="GO:0071541">
    <property type="term" value="C:eukaryotic translation initiation factor 3 complex, eIF3m"/>
    <property type="evidence" value="ECO:0007669"/>
    <property type="project" value="UniProtKB-UniRule"/>
</dbReference>
<evidence type="ECO:0000256" key="1">
    <source>
        <dbReference type="ARBA" id="ARBA00022490"/>
    </source>
</evidence>
<evidence type="ECO:0000256" key="6">
    <source>
        <dbReference type="SAM" id="MobiDB-lite"/>
    </source>
</evidence>
<evidence type="ECO:0000259" key="7">
    <source>
        <dbReference type="PROSITE" id="PS50250"/>
    </source>
</evidence>
<sequence>MSVPAFIDITEEDQASELRAYMKSKGAEISEENSEGGLHVDLAQIIEACDVCLKDEDKDVESVMNSIVSLLLILETEKQEALIESLCEKLVKFREGERPTLRMQLLSNLFHGMDENTPVRYTVYCSLIKVAAACNAIAFIPTELDQVRKWIVDWNLTTEKKHTLLRLVYEALVDCKKSESAAKVMVELLGSYTEDNASQARVDAHRCIVRALKDPNTFLFDHLLALKPVRFLEGELIHDLLTIFVSAKLAAYVKFYQSNKDFIDSLGLCHEQNMAKMRLLTFMGMAVETKELSFDTMQQELQIGTDDVEPFVIDAVRTKMVYCKIDQTQRKVVVSHSTHRTFGKQQWQQLYDTLSSWKQNLVTPFFALKVFTEEQEANTFLGRHLLYNRFDFEIFTPGNLERECIEEVCNYEEAREVFENIPDTDAFWKKYTEAQDPGQNIDVTALLVGLIAGGVAIVIVGLVIWYTCQNTCRNKPVRTRSRRSNASVIIRRLEEISLHPVPATDEVENGLPSYEQATAISGPHDVCYGTIFAFSSSYGGTHIETELPLRQSYVSSHTPTTYTTSQHPTGASGVFETSLHTTGGSAAESSVMNFTSSFESRGLQAGPAATSLLPQFRTSPWQTGTNPSTELFLTGALPSSGTFPTLSALSSYQHPSTFPPLSFATTSALTIQHTTFSPSNGILSPNDPLLQIKSSQSTVPTAFAFDRLCGTSLGSSLPIQSSTYRSAQESAPHLFQPQFSLLPSPLSNSQQTTLPYGAPVFSLPSNEHFSVNVVSSSTISGLLALSQSNSSCLPNENPSQAISTSVQQKTTTVQLLQTQTQSLSLPSSGFSSTCEVKAKDHLNNTAEHLGEGSELHDQAVSSPIQQHRYASTAQKQSSVISSQSQPYTSAQLSSLMSVSPSQTYITSQSLISSLNEPQDFSPNQSEKLPSIYKTLPSLATHSENETSASHSLMYASGQKHIMSSVSKKYNEQAQRLCIGNASQSYSSSYSQNLSTVSYFSQGQESVSPSQTYASGQSLTPSPPFSSSYAHNFPSSNCIQNYTQIPPSTSKTDGMLLQQTHKYLLSDQSTSSAATYTEAIENQSSEEQSPTYHKRKEDKGLFPANQENCEELSIQEIQALPQASISSSTQTVTNSVSGVQSNVVYVVSKMEDRQARSVIRSNSRSDDQLELAPMSSIKDEKMSVLTGELISPAHSHVISGTKNDSTIMPSSHVDLSTDQLKEYPVLLKVPTAQQETNKLRVTKKKGSCHRNKPSLFSFQMPKSFWSPRR</sequence>
<dbReference type="InterPro" id="IPR017857">
    <property type="entry name" value="Coagulation_fac-like_Gla_dom"/>
</dbReference>
<dbReference type="PROSITE" id="PS50998">
    <property type="entry name" value="GLA_2"/>
    <property type="match status" value="1"/>
</dbReference>
<evidence type="ECO:0000313" key="10">
    <source>
        <dbReference type="Proteomes" id="UP000319801"/>
    </source>
</evidence>
<dbReference type="InterPro" id="IPR000717">
    <property type="entry name" value="PCI_dom"/>
</dbReference>
<dbReference type="EMBL" id="VCAZ01000214">
    <property type="protein sequence ID" value="TTI30688.1"/>
    <property type="molecule type" value="Genomic_DNA"/>
</dbReference>
<dbReference type="PANTHER" id="PTHR14709">
    <property type="entry name" value="GLUTAMINE AND SERINE-RICH PROTEIN 1-RELATED"/>
    <property type="match status" value="1"/>
</dbReference>
<dbReference type="SMART" id="SM00069">
    <property type="entry name" value="GLA"/>
    <property type="match status" value="1"/>
</dbReference>
<dbReference type="GO" id="GO:0003743">
    <property type="term" value="F:translation initiation factor activity"/>
    <property type="evidence" value="ECO:0007669"/>
    <property type="project" value="UniProtKB-UniRule"/>
</dbReference>
<comment type="subunit">
    <text evidence="5">Component of the eukaryotic translation initiation factor 3 (eIF-3) complex, which is composed of 13 subunits: EIF3A, EIF3B, EIF3C, EIF3D, EIF3E, EIF3F, EIF3G, EIF3H, EIF3I, EIF3J, EIF3K, EIF3L and EIF3M.</text>
</comment>
<dbReference type="GO" id="GO:0005576">
    <property type="term" value="C:extracellular region"/>
    <property type="evidence" value="ECO:0007669"/>
    <property type="project" value="InterPro"/>
</dbReference>
<comment type="similarity">
    <text evidence="5">Belongs to the eIF-3 subunit M family.</text>
</comment>
<dbReference type="InterPro" id="IPR040750">
    <property type="entry name" value="eIF3m_C_helix"/>
</dbReference>
<dbReference type="Pfam" id="PF18005">
    <property type="entry name" value="eIF3m_C_helix"/>
    <property type="match status" value="1"/>
</dbReference>
<accession>A0A556VBL1</accession>
<dbReference type="PANTHER" id="PTHR14709:SF2">
    <property type="entry name" value="GLUTAMINE AND SERINE-RICH PROTEIN 1"/>
    <property type="match status" value="1"/>
</dbReference>
<dbReference type="FunFam" id="4.10.740.10:FF:000001">
    <property type="entry name" value="vitamin K-dependent protein S"/>
    <property type="match status" value="1"/>
</dbReference>
<feature type="region of interest" description="Disordered" evidence="6">
    <location>
        <begin position="1006"/>
        <end position="1026"/>
    </location>
</feature>
<dbReference type="InterPro" id="IPR036390">
    <property type="entry name" value="WH_DNA-bd_sf"/>
</dbReference>
<comment type="function">
    <text evidence="5">Component of the eukaryotic translation initiation factor 3 (eIF-3) complex, which is involved in protein synthesis of a specialized repertoire of mRNAs and, together with other initiation factors, stimulates binding of mRNA and methionyl-tRNAi to the 40S ribosome. The eIF-3 complex specifically targets and initiates translation of a subset of mRNAs involved in cell proliferation.</text>
</comment>
<comment type="subcellular location">
    <subcellularLocation>
        <location evidence="5">Cytoplasm</location>
    </subcellularLocation>
</comment>
<dbReference type="Pfam" id="PF01399">
    <property type="entry name" value="PCI"/>
    <property type="match status" value="1"/>
</dbReference>
<reference evidence="9 10" key="1">
    <citation type="journal article" date="2019" name="Genome Biol. Evol.">
        <title>Whole-Genome Sequencing of the Giant Devil Catfish, Bagarius yarrelli.</title>
        <authorList>
            <person name="Jiang W."/>
            <person name="Lv Y."/>
            <person name="Cheng L."/>
            <person name="Yang K."/>
            <person name="Chao B."/>
            <person name="Wang X."/>
            <person name="Li Y."/>
            <person name="Pan X."/>
            <person name="You X."/>
            <person name="Zhang Y."/>
            <person name="Yang J."/>
            <person name="Li J."/>
            <person name="Zhang X."/>
            <person name="Liu S."/>
            <person name="Sun C."/>
            <person name="Yang J."/>
            <person name="Shi Q."/>
        </authorList>
    </citation>
    <scope>NUCLEOTIDE SEQUENCE [LARGE SCALE GENOMIC DNA]</scope>
    <source>
        <strain evidence="9">JWS20170419001</strain>
        <tissue evidence="9">Muscle</tissue>
    </source>
</reference>
<dbReference type="InterPro" id="IPR000294">
    <property type="entry name" value="GLA_domain"/>
</dbReference>
<dbReference type="PROSITE" id="PS00011">
    <property type="entry name" value="GLA_1"/>
    <property type="match status" value="1"/>
</dbReference>
<keyword evidence="4" id="KW-1015">Disulfide bond</keyword>
<dbReference type="Proteomes" id="UP000319801">
    <property type="component" value="Unassembled WGS sequence"/>
</dbReference>
<dbReference type="PROSITE" id="PS50250">
    <property type="entry name" value="PCI"/>
    <property type="match status" value="1"/>
</dbReference>
<gene>
    <name evidence="5" type="primary">EIF3M</name>
    <name evidence="9" type="ORF">Baya_15389</name>
</gene>
<evidence type="ECO:0000256" key="3">
    <source>
        <dbReference type="ARBA" id="ARBA00022917"/>
    </source>
</evidence>
<dbReference type="HAMAP" id="MF_03012">
    <property type="entry name" value="eIF3m"/>
    <property type="match status" value="1"/>
</dbReference>
<comment type="caution">
    <text evidence="9">The sequence shown here is derived from an EMBL/GenBank/DDBJ whole genome shotgun (WGS) entry which is preliminary data.</text>
</comment>
<proteinExistence type="inferred from homology"/>
<evidence type="ECO:0000256" key="4">
    <source>
        <dbReference type="ARBA" id="ARBA00023157"/>
    </source>
</evidence>
<dbReference type="SMART" id="SM00088">
    <property type="entry name" value="PINT"/>
    <property type="match status" value="1"/>
</dbReference>
<keyword evidence="3 5" id="KW-0648">Protein biosynthesis</keyword>
<dbReference type="InterPro" id="IPR016024">
    <property type="entry name" value="ARM-type_fold"/>
</dbReference>
<keyword evidence="2 5" id="KW-0396">Initiation factor</keyword>
<dbReference type="Gene3D" id="4.10.740.10">
    <property type="entry name" value="Coagulation Factor IX"/>
    <property type="match status" value="1"/>
</dbReference>
<feature type="domain" description="PCI" evidence="7">
    <location>
        <begin position="180"/>
        <end position="339"/>
    </location>
</feature>
<evidence type="ECO:0000313" key="9">
    <source>
        <dbReference type="EMBL" id="TTI30688.1"/>
    </source>
</evidence>
<dbReference type="PRINTS" id="PR00001">
    <property type="entry name" value="GLABLOOD"/>
</dbReference>
<dbReference type="AlphaFoldDB" id="A0A556VBL1"/>
<dbReference type="GO" id="GO:0016282">
    <property type="term" value="C:eukaryotic 43S preinitiation complex"/>
    <property type="evidence" value="ECO:0007669"/>
    <property type="project" value="UniProtKB-UniRule"/>
</dbReference>
<dbReference type="InterPro" id="IPR052466">
    <property type="entry name" value="DNA_MethProtect_Complex"/>
</dbReference>
<feature type="domain" description="Gla" evidence="8">
    <location>
        <begin position="387"/>
        <end position="433"/>
    </location>
</feature>
<evidence type="ECO:0000256" key="5">
    <source>
        <dbReference type="HAMAP-Rule" id="MF_03012"/>
    </source>
</evidence>
<keyword evidence="1 5" id="KW-0963">Cytoplasm</keyword>